<evidence type="ECO:0000313" key="3">
    <source>
        <dbReference type="Proteomes" id="UP000265080"/>
    </source>
</evidence>
<feature type="transmembrane region" description="Helical" evidence="1">
    <location>
        <begin position="54"/>
        <end position="75"/>
    </location>
</feature>
<dbReference type="Ensembl" id="ENSAPET00000012491.1">
    <property type="protein sequence ID" value="ENSAPEP00000012163.1"/>
    <property type="gene ID" value="ENSAPEG00000008677.1"/>
</dbReference>
<sequence length="108" mass="13101">MYKSQLLTEPANLHSQNHFRCHRRNRRLGSQIWTLSSCTSIPDYKPADALIHRWIIQLRTSGFFFFYFTRVIGLWKKQITTVSLFTVNLLKIRLDIFTVYLFFYLHWK</sequence>
<dbReference type="AlphaFoldDB" id="A0A3P8SI08"/>
<dbReference type="Proteomes" id="UP000265080">
    <property type="component" value="Chromosome 10"/>
</dbReference>
<keyword evidence="1" id="KW-1133">Transmembrane helix</keyword>
<keyword evidence="1" id="KW-0812">Transmembrane</keyword>
<feature type="transmembrane region" description="Helical" evidence="1">
    <location>
        <begin position="87"/>
        <end position="107"/>
    </location>
</feature>
<evidence type="ECO:0000313" key="2">
    <source>
        <dbReference type="Ensembl" id="ENSAPEP00000012163.1"/>
    </source>
</evidence>
<organism evidence="2 3">
    <name type="scientific">Amphiprion percula</name>
    <name type="common">Orange clownfish</name>
    <name type="synonym">Lutjanus percula</name>
    <dbReference type="NCBI Taxonomy" id="161767"/>
    <lineage>
        <taxon>Eukaryota</taxon>
        <taxon>Metazoa</taxon>
        <taxon>Chordata</taxon>
        <taxon>Craniata</taxon>
        <taxon>Vertebrata</taxon>
        <taxon>Euteleostomi</taxon>
        <taxon>Actinopterygii</taxon>
        <taxon>Neopterygii</taxon>
        <taxon>Teleostei</taxon>
        <taxon>Neoteleostei</taxon>
        <taxon>Acanthomorphata</taxon>
        <taxon>Ovalentaria</taxon>
        <taxon>Pomacentridae</taxon>
        <taxon>Amphiprion</taxon>
    </lineage>
</organism>
<keyword evidence="3" id="KW-1185">Reference proteome</keyword>
<protein>
    <submittedName>
        <fullName evidence="2">Uncharacterized protein</fullName>
    </submittedName>
</protein>
<keyword evidence="1" id="KW-0472">Membrane</keyword>
<reference evidence="2 3" key="1">
    <citation type="submission" date="2018-03" db="EMBL/GenBank/DDBJ databases">
        <title>Finding Nemo's genes: A chromosome-scale reference assembly of the genome of the orange clownfish Amphiprion percula.</title>
        <authorList>
            <person name="Lehmann R."/>
        </authorList>
    </citation>
    <scope>NUCLEOTIDE SEQUENCE</scope>
</reference>
<evidence type="ECO:0000256" key="1">
    <source>
        <dbReference type="SAM" id="Phobius"/>
    </source>
</evidence>
<name>A0A3P8SI08_AMPPE</name>
<reference evidence="2" key="2">
    <citation type="submission" date="2025-08" db="UniProtKB">
        <authorList>
            <consortium name="Ensembl"/>
        </authorList>
    </citation>
    <scope>IDENTIFICATION</scope>
</reference>
<proteinExistence type="predicted"/>
<accession>A0A3P8SI08</accession>
<reference evidence="2" key="3">
    <citation type="submission" date="2025-09" db="UniProtKB">
        <authorList>
            <consortium name="Ensembl"/>
        </authorList>
    </citation>
    <scope>IDENTIFICATION</scope>
</reference>